<dbReference type="EMBL" id="DXIJ01000109">
    <property type="protein sequence ID" value="HIV86198.1"/>
    <property type="molecule type" value="Genomic_DNA"/>
</dbReference>
<evidence type="ECO:0000313" key="5">
    <source>
        <dbReference type="Proteomes" id="UP000824162"/>
    </source>
</evidence>
<reference evidence="4" key="1">
    <citation type="journal article" date="2021" name="PeerJ">
        <title>Extensive microbial diversity within the chicken gut microbiome revealed by metagenomics and culture.</title>
        <authorList>
            <person name="Gilroy R."/>
            <person name="Ravi A."/>
            <person name="Getino M."/>
            <person name="Pursley I."/>
            <person name="Horton D.L."/>
            <person name="Alikhan N.F."/>
            <person name="Baker D."/>
            <person name="Gharbi K."/>
            <person name="Hall N."/>
            <person name="Watson M."/>
            <person name="Adriaenssens E.M."/>
            <person name="Foster-Nyarko E."/>
            <person name="Jarju S."/>
            <person name="Secka A."/>
            <person name="Antonio M."/>
            <person name="Oren A."/>
            <person name="Chaudhuri R.R."/>
            <person name="La Ragione R."/>
            <person name="Hildebrand F."/>
            <person name="Pallen M.J."/>
        </authorList>
    </citation>
    <scope>NUCLEOTIDE SEQUENCE</scope>
    <source>
        <strain evidence="4">5790</strain>
    </source>
</reference>
<reference evidence="4" key="2">
    <citation type="submission" date="2021-04" db="EMBL/GenBank/DDBJ databases">
        <authorList>
            <person name="Gilroy R."/>
        </authorList>
    </citation>
    <scope>NUCLEOTIDE SEQUENCE</scope>
    <source>
        <strain evidence="4">5790</strain>
    </source>
</reference>
<dbReference type="SUPFAM" id="SSF49785">
    <property type="entry name" value="Galactose-binding domain-like"/>
    <property type="match status" value="1"/>
</dbReference>
<dbReference type="Proteomes" id="UP000824162">
    <property type="component" value="Unassembled WGS sequence"/>
</dbReference>
<keyword evidence="2" id="KW-0732">Signal</keyword>
<dbReference type="AlphaFoldDB" id="A0A9D1PRQ3"/>
<dbReference type="PROSITE" id="PS51272">
    <property type="entry name" value="SLH"/>
    <property type="match status" value="2"/>
</dbReference>
<keyword evidence="1" id="KW-0677">Repeat</keyword>
<gene>
    <name evidence="4" type="ORF">H9900_05240</name>
</gene>
<dbReference type="InterPro" id="IPR008979">
    <property type="entry name" value="Galactose-bd-like_sf"/>
</dbReference>
<proteinExistence type="predicted"/>
<accession>A0A9D1PRQ3</accession>
<feature type="signal peptide" evidence="2">
    <location>
        <begin position="1"/>
        <end position="23"/>
    </location>
</feature>
<name>A0A9D1PRQ3_9FIRM</name>
<comment type="caution">
    <text evidence="4">The sequence shown here is derived from an EMBL/GenBank/DDBJ whole genome shotgun (WGS) entry which is preliminary data.</text>
</comment>
<evidence type="ECO:0000256" key="1">
    <source>
        <dbReference type="ARBA" id="ARBA00022737"/>
    </source>
</evidence>
<feature type="chain" id="PRO_5039501267" evidence="2">
    <location>
        <begin position="24"/>
        <end position="1022"/>
    </location>
</feature>
<evidence type="ECO:0000259" key="3">
    <source>
        <dbReference type="PROSITE" id="PS51272"/>
    </source>
</evidence>
<dbReference type="InterPro" id="IPR001119">
    <property type="entry name" value="SLH_dom"/>
</dbReference>
<sequence>MKKILSFLILAVVLAMAAVTAYADEPNIYDDCADFGKAVQKSEGLALDVVTEENKYAFSGDDTHIIRVTSEAEWLVYEVSSDGYFVFNTAFSPNEAISDFTFEYSSDGESWTLINPITTVDSVDGGKWITVHYSLKKLSPEAKYVRITFGNIGGTPWSPCIESVELRPYNTQEIGFLDCVGTEYYASTAKLKNLGLISGYSDTEFSPDGDITRAEFCSMMARLLNLSGALDPSAFEKVFNDIDSDFWGAGAVYALYSIGAINGDENGNFNPDDNISLQDAVKIMVSSLGYTAMAEELGGYPNGFMTMASRLNLLGGLTDAEFEDSLCRGDAAVLMDNGLDAELVYQTSFGNTNTYDRDGSTILNRYHDIYEVSGVVTDVGYATVFSEGSAQENRFVIDGVSYKIGDFDVMPYLGMSVCAYVKKDSNNEYTALYIEPGSDTAVREFGSDKYLRIDGGSLYYSDESGGERRVSVNENTKIIYNYKYLTRIGIDEIPDTKSGFFKIVTNGGGAADYIFIYDYDTYFVTGSASLGGTFNDMFSGAVNLGLENADLIMLQNDGEVIEYTSDYRLNKNDAVSVAKSADGRIADIRISIDSVIGSVSNIDLNSGECIINGEVYELSEYFKSSGAEAEPSQDIVTAYLDINSKIVYISESTRSLQYGYLKKVSSSADAFGSSVSMQIVTESGSAQVINATSKSALNGSVSALDSFLRLMPQLVMFSLRSDGTLAQLYTAEDLIGTINADGFARSYVSASSKFYDTLNIFASKYQLTSDTKVFIVPEDSEDISGYKVTDYTALRSDTAYNVQLFDLDAEYNVGAAVITKPEDSDVVYNNSPVYIVADSGTVLDDDGNRCLYLRVMSGGAESELVFDSDGANDCTNGWIPGYTERETKNGNNPFSAGDVLQVNIVDGKCAAFRVMLTASMIHSDSFYERNLGDFGALSEELYYSELYTAFGTVSQKLSSKLIFSPNTEQTVLRTVPIGSAVYVYDRRSRLVMPGDASDIETGMPVFVQFNYGTVNTILAVRN</sequence>
<protein>
    <submittedName>
        <fullName evidence="4">S-layer homology domain-containing protein</fullName>
    </submittedName>
</protein>
<organism evidence="4 5">
    <name type="scientific">Candidatus Monoglobus merdigallinarum</name>
    <dbReference type="NCBI Taxonomy" id="2838698"/>
    <lineage>
        <taxon>Bacteria</taxon>
        <taxon>Bacillati</taxon>
        <taxon>Bacillota</taxon>
        <taxon>Clostridia</taxon>
        <taxon>Monoglobales</taxon>
        <taxon>Monoglobaceae</taxon>
        <taxon>Monoglobus</taxon>
    </lineage>
</organism>
<evidence type="ECO:0000313" key="4">
    <source>
        <dbReference type="EMBL" id="HIV86198.1"/>
    </source>
</evidence>
<dbReference type="Gene3D" id="2.60.120.260">
    <property type="entry name" value="Galactose-binding domain-like"/>
    <property type="match status" value="1"/>
</dbReference>
<feature type="domain" description="SLH" evidence="3">
    <location>
        <begin position="235"/>
        <end position="298"/>
    </location>
</feature>
<dbReference type="Pfam" id="PF00395">
    <property type="entry name" value="SLH"/>
    <property type="match status" value="2"/>
</dbReference>
<evidence type="ECO:0000256" key="2">
    <source>
        <dbReference type="SAM" id="SignalP"/>
    </source>
</evidence>
<feature type="domain" description="SLH" evidence="3">
    <location>
        <begin position="171"/>
        <end position="234"/>
    </location>
</feature>